<dbReference type="Gene3D" id="3.10.310.70">
    <property type="match status" value="1"/>
</dbReference>
<dbReference type="PANTHER" id="PTHR22642">
    <property type="entry name" value="IMIDAZOLONEPROPIONASE"/>
    <property type="match status" value="1"/>
</dbReference>
<dbReference type="GO" id="GO:0016810">
    <property type="term" value="F:hydrolase activity, acting on carbon-nitrogen (but not peptide) bonds"/>
    <property type="evidence" value="ECO:0007669"/>
    <property type="project" value="InterPro"/>
</dbReference>
<feature type="domain" description="Amidohydrolase 3" evidence="1">
    <location>
        <begin position="70"/>
        <end position="540"/>
    </location>
</feature>
<dbReference type="InterPro" id="IPR033932">
    <property type="entry name" value="YtcJ-like"/>
</dbReference>
<dbReference type="SUPFAM" id="SSF51338">
    <property type="entry name" value="Composite domain of metallo-dependent hydrolases"/>
    <property type="match status" value="1"/>
</dbReference>
<dbReference type="CDD" id="cd01300">
    <property type="entry name" value="YtcJ_like"/>
    <property type="match status" value="1"/>
</dbReference>
<reference evidence="2 3" key="1">
    <citation type="submission" date="2014-04" db="EMBL/GenBank/DDBJ databases">
        <title>Aquimarina sp. 22II-S11-z7 Genome Sequencing.</title>
        <authorList>
            <person name="Lai Q."/>
        </authorList>
    </citation>
    <scope>NUCLEOTIDE SEQUENCE [LARGE SCALE GENOMIC DNA]</scope>
    <source>
        <strain evidence="2 3">22II-S11-z7</strain>
    </source>
</reference>
<dbReference type="SUPFAM" id="SSF51556">
    <property type="entry name" value="Metallo-dependent hydrolases"/>
    <property type="match status" value="1"/>
</dbReference>
<evidence type="ECO:0000313" key="3">
    <source>
        <dbReference type="Proteomes" id="UP000023541"/>
    </source>
</evidence>
<evidence type="ECO:0000313" key="2">
    <source>
        <dbReference type="EMBL" id="EZH73028.1"/>
    </source>
</evidence>
<dbReference type="InterPro" id="IPR032466">
    <property type="entry name" value="Metal_Hydrolase"/>
</dbReference>
<dbReference type="Gene3D" id="3.20.20.140">
    <property type="entry name" value="Metal-dependent hydrolases"/>
    <property type="match status" value="1"/>
</dbReference>
<dbReference type="EMBL" id="AQRA01000006">
    <property type="protein sequence ID" value="EZH73028.1"/>
    <property type="molecule type" value="Genomic_DNA"/>
</dbReference>
<sequence length="540" mass="60244">MKRSFLLLVSIVLLFSCKKPIEVDLLVINANVYTVEDTNPKAEAFAIKEGRFIAVGSNDEILKGYTTANTLDAGGKTIVPGLIDAHCHFYGLGLQQQKVDLMGTKSYAEVLDRIVAFQKEKNVSFITGRGWDQNDWEVKEFPTKEKLDSLFPNTPVAVTRVDGHAMIANQKALDLAKITVSTKVEGGEILQKDGKLTGVLIDNPMGLISAIIPKPTVQEQIQALKDAEKINFGYGLTTVDDAGLSPKVITLVDSLQKINELKIRMYAMVSNVPEYVDHYLKNGVHKTDKLNVSSFKVYADGALGSRGATLKRPYADKENHYGAMVIGNDEFKTLAKRLAGSPFQMNTHAIGDSANAVVMKTYYDVLQNKSDRRWRVEHAQVVAPEEFEILNNNLVMSVQPTHATSDMYWADERLGEERIKGAYAYKKLLEKTGRIALGTDYPVEHVSPFYTFYAAVARKDLKQYPEGGFQKENALSREETLKGMTLWAAYSNFEEYEKGSITAGKFADFVILEDNIMEIDEDQIPNIKVKATYIDGEKVY</sequence>
<name>A0A023BTD4_9FLAO</name>
<comment type="caution">
    <text evidence="2">The sequence shown here is derived from an EMBL/GenBank/DDBJ whole genome shotgun (WGS) entry which is preliminary data.</text>
</comment>
<keyword evidence="3" id="KW-1185">Reference proteome</keyword>
<dbReference type="InterPro" id="IPR011059">
    <property type="entry name" value="Metal-dep_hydrolase_composite"/>
</dbReference>
<dbReference type="AlphaFoldDB" id="A0A023BTD4"/>
<evidence type="ECO:0000259" key="1">
    <source>
        <dbReference type="Pfam" id="PF07969"/>
    </source>
</evidence>
<dbReference type="RefSeq" id="WP_034242798.1">
    <property type="nucleotide sequence ID" value="NZ_AQRA01000006.1"/>
</dbReference>
<organism evidence="2 3">
    <name type="scientific">Aquimarina atlantica</name>
    <dbReference type="NCBI Taxonomy" id="1317122"/>
    <lineage>
        <taxon>Bacteria</taxon>
        <taxon>Pseudomonadati</taxon>
        <taxon>Bacteroidota</taxon>
        <taxon>Flavobacteriia</taxon>
        <taxon>Flavobacteriales</taxon>
        <taxon>Flavobacteriaceae</taxon>
        <taxon>Aquimarina</taxon>
    </lineage>
</organism>
<dbReference type="PANTHER" id="PTHR22642:SF2">
    <property type="entry name" value="PROTEIN LONG AFTER FAR-RED 3"/>
    <property type="match status" value="1"/>
</dbReference>
<dbReference type="Proteomes" id="UP000023541">
    <property type="component" value="Unassembled WGS sequence"/>
</dbReference>
<dbReference type="PROSITE" id="PS51257">
    <property type="entry name" value="PROKAR_LIPOPROTEIN"/>
    <property type="match status" value="1"/>
</dbReference>
<accession>A0A023BTD4</accession>
<gene>
    <name evidence="2" type="ORF">ATO12_18610</name>
</gene>
<dbReference type="eggNOG" id="COG1574">
    <property type="taxonomic scope" value="Bacteria"/>
</dbReference>
<dbReference type="Gene3D" id="2.30.40.10">
    <property type="entry name" value="Urease, subunit C, domain 1"/>
    <property type="match status" value="1"/>
</dbReference>
<dbReference type="Pfam" id="PF07969">
    <property type="entry name" value="Amidohydro_3"/>
    <property type="match status" value="1"/>
</dbReference>
<dbReference type="InterPro" id="IPR013108">
    <property type="entry name" value="Amidohydro_3"/>
</dbReference>
<keyword evidence="2" id="KW-0378">Hydrolase</keyword>
<protein>
    <submittedName>
        <fullName evidence="2">Amidohydrolase</fullName>
    </submittedName>
</protein>
<proteinExistence type="predicted"/>
<dbReference type="OrthoDB" id="9767366at2"/>